<dbReference type="SUPFAM" id="SSF48113">
    <property type="entry name" value="Heme-dependent peroxidases"/>
    <property type="match status" value="1"/>
</dbReference>
<evidence type="ECO:0000256" key="4">
    <source>
        <dbReference type="ARBA" id="ARBA00022559"/>
    </source>
</evidence>
<evidence type="ECO:0000313" key="18">
    <source>
        <dbReference type="EMBL" id="GJN03989.1"/>
    </source>
</evidence>
<dbReference type="PROSITE" id="PS50873">
    <property type="entry name" value="PEROXIDASE_4"/>
    <property type="match status" value="1"/>
</dbReference>
<dbReference type="GO" id="GO:0000302">
    <property type="term" value="P:response to reactive oxygen species"/>
    <property type="evidence" value="ECO:0007669"/>
    <property type="project" value="TreeGrafter"/>
</dbReference>
<evidence type="ECO:0000256" key="12">
    <source>
        <dbReference type="ARBA" id="ARBA00023324"/>
    </source>
</evidence>
<dbReference type="GO" id="GO:0008843">
    <property type="term" value="F:endochitinase activity"/>
    <property type="evidence" value="ECO:0007669"/>
    <property type="project" value="UniProtKB-EC"/>
</dbReference>
<keyword evidence="13" id="KW-0624">Polysaccharide degradation</keyword>
<dbReference type="InterPro" id="IPR019794">
    <property type="entry name" value="Peroxidases_AS"/>
</dbReference>
<keyword evidence="10" id="KW-0408">Iron</keyword>
<accession>A0AAV5CZ89</accession>
<feature type="signal peptide" evidence="16">
    <location>
        <begin position="1"/>
        <end position="20"/>
    </location>
</feature>
<sequence>MRDSRWVALLLLLAAMAVVGEKFEELFPNRNDPNLAHAADFWDYQSFISAAALFEPRGFGTTGGKQMGMREVAAFLGHVGAKTSCGYSEAPGGETAWGLCYNHELSPSQSYCDNSNELYPCAEGVENHNYAIIGKGINQDLLNHPELLEQNATLAFEAAIWRWMTPMKRKQPSAHDVFVGNWKPTKNDTLSQRYPGFGATMNVLYGDLICGQGFIDSMNNIISHYQKYLDLMGVGHENSGDNLDCAQQTKQAVLEEGMEVTSSIPYLASSSSSSFFCSSYSPCACSCIRASKTVVAASAAGNRREAACSEIFEQQNVDFHSGPRSSLCFRRRDLASAILLPFVLPNINISSAAEPYDGSVIQNGVRKFLTKGKAAGVLRLVFHDAGTFDIVDQSGGMNGSIIYEVDRPENAGLNRSIKILGKAKAEIDSVQKVSWADLIAVAGAEAVALCGGPEIPVKLGRLDSSTADPAGKLPEETLDATALKASFSKKGFSTQEMVVLSGAHTIGGKGFGSPIVFDNTYFKVLVDKPQTSSSGMAGMVGLRTDWALAEDDECLRWIKIYADDQAKFFDDFRDAYIKLLKLQQSREAGDGMRIVASKHPFFLAKHQPIPTARTRVTAADPCSRRFKKRRISGARRWRAAVASSGGGEDDDETGQRATGTPARRRARLSARRCESVRLPDGVSGDAISAFLRDPAGVESLLNTGALESFVPGGSGTGAFTCTLRRIRLLGFEVAPVLDLRVVPTGTDCTVEMLSCRFEGSESVEQQNELFSAFMRNHITWNDYGDEPCLAIDVSLEVTLEVYTKPFSLLPLSAVEKPGNLLMQGLLDGLVPKLGEQLLRDYDSWVQQQLEASS</sequence>
<dbReference type="GO" id="GO:0006032">
    <property type="term" value="P:chitin catabolic process"/>
    <property type="evidence" value="ECO:0007669"/>
    <property type="project" value="InterPro"/>
</dbReference>
<dbReference type="GO" id="GO:0000272">
    <property type="term" value="P:polysaccharide catabolic process"/>
    <property type="evidence" value="ECO:0007669"/>
    <property type="project" value="UniProtKB-KW"/>
</dbReference>
<protein>
    <recommendedName>
        <fullName evidence="17">Plant heme peroxidase family profile domain-containing protein</fullName>
    </recommendedName>
</protein>
<keyword evidence="19" id="KW-1185">Reference proteome</keyword>
<dbReference type="InterPro" id="IPR000726">
    <property type="entry name" value="Glyco_hydro_19_cat"/>
</dbReference>
<reference evidence="18" key="2">
    <citation type="submission" date="2021-12" db="EMBL/GenBank/DDBJ databases">
        <title>Resequencing data analysis of finger millet.</title>
        <authorList>
            <person name="Hatakeyama M."/>
            <person name="Aluri S."/>
            <person name="Balachadran M.T."/>
            <person name="Sivarajan S.R."/>
            <person name="Poveda L."/>
            <person name="Shimizu-Inatsugi R."/>
            <person name="Schlapbach R."/>
            <person name="Sreeman S.M."/>
            <person name="Shimizu K.K."/>
        </authorList>
    </citation>
    <scope>NUCLEOTIDE SEQUENCE</scope>
</reference>
<feature type="domain" description="Plant heme peroxidase family profile" evidence="17">
    <location>
        <begin position="374"/>
        <end position="579"/>
    </location>
</feature>
<evidence type="ECO:0000256" key="11">
    <source>
        <dbReference type="ARBA" id="ARBA00023277"/>
    </source>
</evidence>
<dbReference type="Gene3D" id="1.10.420.10">
    <property type="entry name" value="Peroxidase, domain 2"/>
    <property type="match status" value="1"/>
</dbReference>
<dbReference type="PANTHER" id="PTHR31356">
    <property type="entry name" value="THYLAKOID LUMENAL 29 KDA PROTEIN, CHLOROPLASTIC-RELATED"/>
    <property type="match status" value="1"/>
</dbReference>
<dbReference type="Pfam" id="PF09366">
    <property type="entry name" value="DUF1997"/>
    <property type="match status" value="1"/>
</dbReference>
<dbReference type="Gene3D" id="1.10.520.10">
    <property type="match status" value="1"/>
</dbReference>
<keyword evidence="5" id="KW-0349">Heme</keyword>
<comment type="similarity">
    <text evidence="3">Belongs to the peroxidase family. Ascorbate peroxidase subfamily.</text>
</comment>
<comment type="caution">
    <text evidence="18">The sequence shown here is derived from an EMBL/GenBank/DDBJ whole genome shotgun (WGS) entry which is preliminary data.</text>
</comment>
<dbReference type="InterPro" id="IPR044831">
    <property type="entry name" value="Ccp1-like"/>
</dbReference>
<gene>
    <name evidence="18" type="primary">ga21494</name>
    <name evidence="18" type="ORF">PR202_ga21494</name>
</gene>
<name>A0AAV5CZ89_ELECO</name>
<dbReference type="InterPro" id="IPR018971">
    <property type="entry name" value="DUF1997"/>
</dbReference>
<evidence type="ECO:0000256" key="16">
    <source>
        <dbReference type="SAM" id="SignalP"/>
    </source>
</evidence>
<evidence type="ECO:0000256" key="13">
    <source>
        <dbReference type="ARBA" id="ARBA00023326"/>
    </source>
</evidence>
<dbReference type="GO" id="GO:0046872">
    <property type="term" value="F:metal ion binding"/>
    <property type="evidence" value="ECO:0007669"/>
    <property type="project" value="UniProtKB-KW"/>
</dbReference>
<comment type="cofactor">
    <cofactor evidence="2">
        <name>heme b</name>
        <dbReference type="ChEBI" id="CHEBI:60344"/>
    </cofactor>
</comment>
<dbReference type="GO" id="GO:0042744">
    <property type="term" value="P:hydrogen peroxide catabolic process"/>
    <property type="evidence" value="ECO:0007669"/>
    <property type="project" value="UniProtKB-KW"/>
</dbReference>
<evidence type="ECO:0000259" key="17">
    <source>
        <dbReference type="PROSITE" id="PS50873"/>
    </source>
</evidence>
<keyword evidence="4" id="KW-0575">Peroxidase</keyword>
<evidence type="ECO:0000256" key="9">
    <source>
        <dbReference type="ARBA" id="ARBA00023002"/>
    </source>
</evidence>
<dbReference type="InterPro" id="IPR002207">
    <property type="entry name" value="Peroxidase_I"/>
</dbReference>
<evidence type="ECO:0000256" key="1">
    <source>
        <dbReference type="ARBA" id="ARBA00000822"/>
    </source>
</evidence>
<evidence type="ECO:0000256" key="8">
    <source>
        <dbReference type="ARBA" id="ARBA00022958"/>
    </source>
</evidence>
<feature type="region of interest" description="Disordered" evidence="15">
    <location>
        <begin position="637"/>
        <end position="669"/>
    </location>
</feature>
<dbReference type="PRINTS" id="PR00458">
    <property type="entry name" value="PEROXIDASE"/>
</dbReference>
<dbReference type="FunFam" id="1.10.520.10:FF:000011">
    <property type="entry name" value="L-ascorbate peroxidase"/>
    <property type="match status" value="1"/>
</dbReference>
<dbReference type="GO" id="GO:0034599">
    <property type="term" value="P:cellular response to oxidative stress"/>
    <property type="evidence" value="ECO:0007669"/>
    <property type="project" value="InterPro"/>
</dbReference>
<keyword evidence="6" id="KW-0479">Metal-binding</keyword>
<dbReference type="Pfam" id="PF00182">
    <property type="entry name" value="Glyco_hydro_19"/>
    <property type="match status" value="1"/>
</dbReference>
<keyword evidence="16" id="KW-0732">Signal</keyword>
<dbReference type="GO" id="GO:0020037">
    <property type="term" value="F:heme binding"/>
    <property type="evidence" value="ECO:0007669"/>
    <property type="project" value="InterPro"/>
</dbReference>
<comment type="catalytic activity">
    <reaction evidence="14">
        <text>L-ascorbate + H2O2 = L-dehydroascorbate + 2 H2O</text>
        <dbReference type="Rhea" id="RHEA:22996"/>
        <dbReference type="ChEBI" id="CHEBI:15377"/>
        <dbReference type="ChEBI" id="CHEBI:16240"/>
        <dbReference type="ChEBI" id="CHEBI:38290"/>
        <dbReference type="ChEBI" id="CHEBI:58539"/>
        <dbReference type="EC" id="1.11.1.11"/>
    </reaction>
</comment>
<dbReference type="GO" id="GO:0016998">
    <property type="term" value="P:cell wall macromolecule catabolic process"/>
    <property type="evidence" value="ECO:0007669"/>
    <property type="project" value="InterPro"/>
</dbReference>
<evidence type="ECO:0000256" key="3">
    <source>
        <dbReference type="ARBA" id="ARBA00006873"/>
    </source>
</evidence>
<reference evidence="18" key="1">
    <citation type="journal article" date="2018" name="DNA Res.">
        <title>Multiple hybrid de novo genome assembly of finger millet, an orphan allotetraploid crop.</title>
        <authorList>
            <person name="Hatakeyama M."/>
            <person name="Aluri S."/>
            <person name="Balachadran M.T."/>
            <person name="Sivarajan S.R."/>
            <person name="Patrignani A."/>
            <person name="Gruter S."/>
            <person name="Poveda L."/>
            <person name="Shimizu-Inatsugi R."/>
            <person name="Baeten J."/>
            <person name="Francoijs K.J."/>
            <person name="Nataraja K.N."/>
            <person name="Reddy Y.A.N."/>
            <person name="Phadnis S."/>
            <person name="Ravikumar R.L."/>
            <person name="Schlapbach R."/>
            <person name="Sreeman S.M."/>
            <person name="Shimizu K.K."/>
        </authorList>
    </citation>
    <scope>NUCLEOTIDE SEQUENCE</scope>
</reference>
<dbReference type="CDD" id="cd00325">
    <property type="entry name" value="chitinase_GH19"/>
    <property type="match status" value="1"/>
</dbReference>
<dbReference type="InterPro" id="IPR019793">
    <property type="entry name" value="Peroxidases_heam-ligand_BS"/>
</dbReference>
<keyword evidence="9" id="KW-0560">Oxidoreductase</keyword>
<dbReference type="Gene3D" id="3.30.20.10">
    <property type="entry name" value="Endochitinase, domain 2"/>
    <property type="match status" value="1"/>
</dbReference>
<dbReference type="InterPro" id="IPR010255">
    <property type="entry name" value="Haem_peroxidase_sf"/>
</dbReference>
<keyword evidence="12" id="KW-0376">Hydrogen peroxide</keyword>
<dbReference type="PROSITE" id="PS00436">
    <property type="entry name" value="PEROXIDASE_2"/>
    <property type="match status" value="1"/>
</dbReference>
<evidence type="ECO:0000256" key="10">
    <source>
        <dbReference type="ARBA" id="ARBA00023004"/>
    </source>
</evidence>
<dbReference type="InterPro" id="IPR002016">
    <property type="entry name" value="Haem_peroxidase"/>
</dbReference>
<dbReference type="GO" id="GO:0016688">
    <property type="term" value="F:L-ascorbate peroxidase activity"/>
    <property type="evidence" value="ECO:0007669"/>
    <property type="project" value="UniProtKB-EC"/>
</dbReference>
<organism evidence="18 19">
    <name type="scientific">Eleusine coracana subsp. coracana</name>
    <dbReference type="NCBI Taxonomy" id="191504"/>
    <lineage>
        <taxon>Eukaryota</taxon>
        <taxon>Viridiplantae</taxon>
        <taxon>Streptophyta</taxon>
        <taxon>Embryophyta</taxon>
        <taxon>Tracheophyta</taxon>
        <taxon>Spermatophyta</taxon>
        <taxon>Magnoliopsida</taxon>
        <taxon>Liliopsida</taxon>
        <taxon>Poales</taxon>
        <taxon>Poaceae</taxon>
        <taxon>PACMAD clade</taxon>
        <taxon>Chloridoideae</taxon>
        <taxon>Cynodonteae</taxon>
        <taxon>Eleusininae</taxon>
        <taxon>Eleusine</taxon>
    </lineage>
</organism>
<keyword evidence="11" id="KW-0119">Carbohydrate metabolism</keyword>
<dbReference type="EMBL" id="BQKI01000010">
    <property type="protein sequence ID" value="GJN03989.1"/>
    <property type="molecule type" value="Genomic_DNA"/>
</dbReference>
<evidence type="ECO:0000313" key="19">
    <source>
        <dbReference type="Proteomes" id="UP001054889"/>
    </source>
</evidence>
<evidence type="ECO:0000256" key="5">
    <source>
        <dbReference type="ARBA" id="ARBA00022617"/>
    </source>
</evidence>
<evidence type="ECO:0000256" key="14">
    <source>
        <dbReference type="ARBA" id="ARBA00047994"/>
    </source>
</evidence>
<feature type="chain" id="PRO_5043484215" description="Plant heme peroxidase family profile domain-containing protein" evidence="16">
    <location>
        <begin position="21"/>
        <end position="853"/>
    </location>
</feature>
<dbReference type="AlphaFoldDB" id="A0AAV5CZ89"/>
<dbReference type="CDD" id="cd00314">
    <property type="entry name" value="plant_peroxidase_like"/>
    <property type="match status" value="1"/>
</dbReference>
<dbReference type="SUPFAM" id="SSF53955">
    <property type="entry name" value="Lysozyme-like"/>
    <property type="match status" value="1"/>
</dbReference>
<dbReference type="PANTHER" id="PTHR31356:SF8">
    <property type="entry name" value="L-ASCORBATE PEROXIDASE 6-RELATED"/>
    <property type="match status" value="1"/>
</dbReference>
<dbReference type="Gene3D" id="1.10.530.10">
    <property type="match status" value="1"/>
</dbReference>
<evidence type="ECO:0000256" key="6">
    <source>
        <dbReference type="ARBA" id="ARBA00022723"/>
    </source>
</evidence>
<comment type="catalytic activity">
    <reaction evidence="1">
        <text>Random endo-hydrolysis of N-acetyl-beta-D-glucosaminide (1-&gt;4)-beta-linkages in chitin and chitodextrins.</text>
        <dbReference type="EC" id="3.2.1.14"/>
    </reaction>
</comment>
<proteinExistence type="inferred from homology"/>
<dbReference type="InterPro" id="IPR023346">
    <property type="entry name" value="Lysozyme-like_dom_sf"/>
</dbReference>
<dbReference type="FunFam" id="1.10.420.10:FF:000011">
    <property type="entry name" value="Adenylate/guanylate cyclase"/>
    <property type="match status" value="1"/>
</dbReference>
<dbReference type="PRINTS" id="PR00459">
    <property type="entry name" value="ASPEROXIDASE"/>
</dbReference>
<keyword evidence="7" id="KW-0106">Calcium</keyword>
<dbReference type="PROSITE" id="PS00435">
    <property type="entry name" value="PEROXIDASE_1"/>
    <property type="match status" value="1"/>
</dbReference>
<evidence type="ECO:0000256" key="15">
    <source>
        <dbReference type="SAM" id="MobiDB-lite"/>
    </source>
</evidence>
<evidence type="ECO:0000256" key="2">
    <source>
        <dbReference type="ARBA" id="ARBA00001970"/>
    </source>
</evidence>
<evidence type="ECO:0000256" key="7">
    <source>
        <dbReference type="ARBA" id="ARBA00022837"/>
    </source>
</evidence>
<keyword evidence="8" id="KW-0630">Potassium</keyword>
<dbReference type="Pfam" id="PF00141">
    <property type="entry name" value="peroxidase"/>
    <property type="match status" value="1"/>
</dbReference>
<dbReference type="Proteomes" id="UP001054889">
    <property type="component" value="Unassembled WGS sequence"/>
</dbReference>